<dbReference type="SUPFAM" id="SSF51011">
    <property type="entry name" value="Glycosyl hydrolase domain"/>
    <property type="match status" value="1"/>
</dbReference>
<proteinExistence type="inferred from homology"/>
<gene>
    <name evidence="5" type="ORF">BLS_004064</name>
</gene>
<feature type="domain" description="Glycoside hydrolase family 31 TIM barrel" evidence="3">
    <location>
        <begin position="238"/>
        <end position="549"/>
    </location>
</feature>
<evidence type="ECO:0000256" key="1">
    <source>
        <dbReference type="ARBA" id="ARBA00007806"/>
    </source>
</evidence>
<dbReference type="InterPro" id="IPR017853">
    <property type="entry name" value="GH"/>
</dbReference>
<evidence type="ECO:0000259" key="4">
    <source>
        <dbReference type="Pfam" id="PF21365"/>
    </source>
</evidence>
<feature type="domain" description="Glycosyl hydrolase family 31 C-terminal" evidence="4">
    <location>
        <begin position="560"/>
        <end position="648"/>
    </location>
</feature>
<dbReference type="EMBL" id="WNWQ01000265">
    <property type="protein sequence ID" value="KAE9972354.1"/>
    <property type="molecule type" value="Genomic_DNA"/>
</dbReference>
<protein>
    <recommendedName>
        <fullName evidence="7">Glycoside hydrolase family 31 protein</fullName>
    </recommendedName>
</protein>
<name>A0A8H3YT13_VENIN</name>
<dbReference type="PANTHER" id="PTHR43863">
    <property type="entry name" value="HYDROLASE, PUTATIVE (AFU_ORTHOLOGUE AFUA_1G03140)-RELATED"/>
    <property type="match status" value="1"/>
</dbReference>
<accession>A0A8H3YT13</accession>
<dbReference type="AlphaFoldDB" id="A0A8H3YT13"/>
<reference evidence="5 6" key="1">
    <citation type="submission" date="2019-11" db="EMBL/GenBank/DDBJ databases">
        <title>Venturia inaequalis Genome Resource.</title>
        <authorList>
            <person name="Lichtner F.J."/>
        </authorList>
    </citation>
    <scope>NUCLEOTIDE SEQUENCE [LARGE SCALE GENOMIC DNA]</scope>
    <source>
        <strain evidence="5">Bline_iso_100314</strain>
    </source>
</reference>
<comment type="similarity">
    <text evidence="1 2">Belongs to the glycosyl hydrolase 31 family.</text>
</comment>
<dbReference type="PANTHER" id="PTHR43863:SF2">
    <property type="entry name" value="MALTASE-GLUCOAMYLASE"/>
    <property type="match status" value="1"/>
</dbReference>
<dbReference type="Pfam" id="PF01055">
    <property type="entry name" value="Glyco_hydro_31_2nd"/>
    <property type="match status" value="1"/>
</dbReference>
<dbReference type="GO" id="GO:0004553">
    <property type="term" value="F:hydrolase activity, hydrolyzing O-glycosyl compounds"/>
    <property type="evidence" value="ECO:0007669"/>
    <property type="project" value="InterPro"/>
</dbReference>
<comment type="caution">
    <text evidence="5">The sequence shown here is derived from an EMBL/GenBank/DDBJ whole genome shotgun (WGS) entry which is preliminary data.</text>
</comment>
<evidence type="ECO:0000313" key="6">
    <source>
        <dbReference type="Proteomes" id="UP000433883"/>
    </source>
</evidence>
<evidence type="ECO:0008006" key="7">
    <source>
        <dbReference type="Google" id="ProtNLM"/>
    </source>
</evidence>
<dbReference type="Gene3D" id="2.60.40.1180">
    <property type="entry name" value="Golgi alpha-mannosidase II"/>
    <property type="match status" value="1"/>
</dbReference>
<dbReference type="SUPFAM" id="SSF74650">
    <property type="entry name" value="Galactose mutarotase-like"/>
    <property type="match status" value="1"/>
</dbReference>
<evidence type="ECO:0000313" key="5">
    <source>
        <dbReference type="EMBL" id="KAE9972354.1"/>
    </source>
</evidence>
<dbReference type="InterPro" id="IPR051816">
    <property type="entry name" value="Glycosyl_Hydrolase_31"/>
</dbReference>
<dbReference type="Pfam" id="PF21365">
    <property type="entry name" value="Glyco_hydro_31_3rd"/>
    <property type="match status" value="1"/>
</dbReference>
<evidence type="ECO:0000256" key="2">
    <source>
        <dbReference type="RuleBase" id="RU361185"/>
    </source>
</evidence>
<dbReference type="GO" id="GO:0030246">
    <property type="term" value="F:carbohydrate binding"/>
    <property type="evidence" value="ECO:0007669"/>
    <property type="project" value="InterPro"/>
</dbReference>
<dbReference type="InterPro" id="IPR013780">
    <property type="entry name" value="Glyco_hydro_b"/>
</dbReference>
<dbReference type="Proteomes" id="UP000433883">
    <property type="component" value="Unassembled WGS sequence"/>
</dbReference>
<dbReference type="Gene3D" id="2.60.40.1760">
    <property type="entry name" value="glycosyl hydrolase (family 31)"/>
    <property type="match status" value="1"/>
</dbReference>
<dbReference type="InterPro" id="IPR048395">
    <property type="entry name" value="Glyco_hydro_31_C"/>
</dbReference>
<keyword evidence="2" id="KW-0378">Hydrolase</keyword>
<dbReference type="SUPFAM" id="SSF51445">
    <property type="entry name" value="(Trans)glycosidases"/>
    <property type="match status" value="1"/>
</dbReference>
<dbReference type="CDD" id="cd14752">
    <property type="entry name" value="GH31_N"/>
    <property type="match status" value="1"/>
</dbReference>
<sequence length="748" mass="84025">MTTSMPGIDEVCIHPLAAFHHGATVASRSTFDVALPPCATASYSIQTRTGALPFFLYLNNGNKTVVVNDGVIGGISNTTFNLLSTDGTGSITNNETSGTITSTLITPSIARVEVNTSSEYVGARFAIAKDERIFGLWEYPWNGTLINKDLLFDLKGVGDADGINWSNARAPFFMSSQGYGVYADTLAMGSYDFTQQFHSQFIFNASTLVYYIILSEGSRTNFKSILTQYMNISSKIEMPPDSAYGPTFWSDDFRQDFHDGVENAEENILDVAEKLNGNQIHATAIFDDRPFGTGNQSWGNFDFDPKFYPDANAMVEDLAKDGYDFQVWAANRAFDSTKMFKVGLEKKWFFPEINAQSFLGPAFDLRIPEAYTWLTQQMEYFTSLGVKGFKIDRGEEGEMPVYEQNYQMSKFIKLLHDVMQAKWGKGNFYNFARSAVDRSRSHAGIWNGDAHADWQGLQYSVASGIRAGLLGFSMWGSDTGGYNRKRPRYDLTEELWARWMWFSTFSPVYEIMIGTGNTPWYPPFSTSSPRLVDILKQTTQLHHELRPYIKSHTYRATQDGIPLLRAMILESPNDTISYDIADQYFFGSAFLVAPIVQKGTRRSVYFPTKGAKYIHYLDRKAIYSGGQTANVTADITSIPVFIRAGSIIPRGDTYKGNNRWTRGWSPKLEIEVFPSFDVPETVFNYFNGKVEVKITMTTDVARKEVTIDWEDLGIEDVELVVMTKSGAARENIQSTGGRKVLQNVVSLF</sequence>
<dbReference type="GO" id="GO:0005975">
    <property type="term" value="P:carbohydrate metabolic process"/>
    <property type="evidence" value="ECO:0007669"/>
    <property type="project" value="InterPro"/>
</dbReference>
<dbReference type="Gene3D" id="3.20.20.80">
    <property type="entry name" value="Glycosidases"/>
    <property type="match status" value="1"/>
</dbReference>
<organism evidence="5 6">
    <name type="scientific">Venturia inaequalis</name>
    <name type="common">Apple scab fungus</name>
    <dbReference type="NCBI Taxonomy" id="5025"/>
    <lineage>
        <taxon>Eukaryota</taxon>
        <taxon>Fungi</taxon>
        <taxon>Dikarya</taxon>
        <taxon>Ascomycota</taxon>
        <taxon>Pezizomycotina</taxon>
        <taxon>Dothideomycetes</taxon>
        <taxon>Pleosporomycetidae</taxon>
        <taxon>Venturiales</taxon>
        <taxon>Venturiaceae</taxon>
        <taxon>Venturia</taxon>
    </lineage>
</organism>
<evidence type="ECO:0000259" key="3">
    <source>
        <dbReference type="Pfam" id="PF01055"/>
    </source>
</evidence>
<keyword evidence="2" id="KW-0326">Glycosidase</keyword>
<dbReference type="InterPro" id="IPR000322">
    <property type="entry name" value="Glyco_hydro_31_TIM"/>
</dbReference>
<dbReference type="InterPro" id="IPR011013">
    <property type="entry name" value="Gal_mutarotase_sf_dom"/>
</dbReference>